<dbReference type="PANTHER" id="PTHR35011:SF5">
    <property type="entry name" value="SIALIC ACID TRAP TRANSPORTER SMALL PERMEASE PROTEIN SIAQ"/>
    <property type="match status" value="1"/>
</dbReference>
<evidence type="ECO:0000256" key="5">
    <source>
        <dbReference type="ARBA" id="ARBA00022692"/>
    </source>
</evidence>
<dbReference type="GO" id="GO:0005886">
    <property type="term" value="C:plasma membrane"/>
    <property type="evidence" value="ECO:0007669"/>
    <property type="project" value="UniProtKB-SubCell"/>
</dbReference>
<comment type="function">
    <text evidence="9">Part of the tripartite ATP-independent periplasmic (TRAP) transport system.</text>
</comment>
<dbReference type="PANTHER" id="PTHR35011">
    <property type="entry name" value="2,3-DIKETO-L-GULONATE TRAP TRANSPORTER SMALL PERMEASE PROTEIN YIAM"/>
    <property type="match status" value="1"/>
</dbReference>
<evidence type="ECO:0000313" key="11">
    <source>
        <dbReference type="EMBL" id="AVX04937.1"/>
    </source>
</evidence>
<dbReference type="EMBL" id="CP021330">
    <property type="protein sequence ID" value="AVX04937.1"/>
    <property type="molecule type" value="Genomic_DNA"/>
</dbReference>
<feature type="transmembrane region" description="Helical" evidence="9">
    <location>
        <begin position="124"/>
        <end position="142"/>
    </location>
</feature>
<protein>
    <recommendedName>
        <fullName evidence="9">TRAP transporter small permease protein</fullName>
    </recommendedName>
</protein>
<keyword evidence="3" id="KW-1003">Cell membrane</keyword>
<evidence type="ECO:0000256" key="7">
    <source>
        <dbReference type="ARBA" id="ARBA00023136"/>
    </source>
</evidence>
<name>A0A2R4MFW5_9HYPH</name>
<evidence type="ECO:0000256" key="6">
    <source>
        <dbReference type="ARBA" id="ARBA00022989"/>
    </source>
</evidence>
<keyword evidence="2 9" id="KW-0813">Transport</keyword>
<evidence type="ECO:0000256" key="3">
    <source>
        <dbReference type="ARBA" id="ARBA00022475"/>
    </source>
</evidence>
<comment type="subcellular location">
    <subcellularLocation>
        <location evidence="1 9">Cell inner membrane</location>
        <topology evidence="1 9">Multi-pass membrane protein</topology>
    </subcellularLocation>
</comment>
<feature type="transmembrane region" description="Helical" evidence="9">
    <location>
        <begin position="83"/>
        <end position="104"/>
    </location>
</feature>
<dbReference type="InterPro" id="IPR055348">
    <property type="entry name" value="DctQ"/>
</dbReference>
<feature type="transmembrane region" description="Helical" evidence="9">
    <location>
        <begin position="45"/>
        <end position="62"/>
    </location>
</feature>
<gene>
    <name evidence="11" type="ORF">MXMO3_02424</name>
</gene>
<evidence type="ECO:0000313" key="12">
    <source>
        <dbReference type="Proteomes" id="UP000258927"/>
    </source>
</evidence>
<proteinExistence type="inferred from homology"/>
<organism evidence="11 12">
    <name type="scientific">Maritalea myrionectae</name>
    <dbReference type="NCBI Taxonomy" id="454601"/>
    <lineage>
        <taxon>Bacteria</taxon>
        <taxon>Pseudomonadati</taxon>
        <taxon>Pseudomonadota</taxon>
        <taxon>Alphaproteobacteria</taxon>
        <taxon>Hyphomicrobiales</taxon>
        <taxon>Devosiaceae</taxon>
        <taxon>Maritalea</taxon>
    </lineage>
</organism>
<keyword evidence="4 9" id="KW-0997">Cell inner membrane</keyword>
<dbReference type="GO" id="GO:0022857">
    <property type="term" value="F:transmembrane transporter activity"/>
    <property type="evidence" value="ECO:0007669"/>
    <property type="project" value="UniProtKB-UniRule"/>
</dbReference>
<accession>A0A2R4MFW5</accession>
<feature type="domain" description="Tripartite ATP-independent periplasmic transporters DctQ component" evidence="10">
    <location>
        <begin position="21"/>
        <end position="150"/>
    </location>
</feature>
<evidence type="ECO:0000256" key="1">
    <source>
        <dbReference type="ARBA" id="ARBA00004429"/>
    </source>
</evidence>
<dbReference type="Proteomes" id="UP000258927">
    <property type="component" value="Chromosome"/>
</dbReference>
<evidence type="ECO:0000256" key="9">
    <source>
        <dbReference type="RuleBase" id="RU369079"/>
    </source>
</evidence>
<keyword evidence="12" id="KW-1185">Reference proteome</keyword>
<evidence type="ECO:0000256" key="8">
    <source>
        <dbReference type="ARBA" id="ARBA00038436"/>
    </source>
</evidence>
<evidence type="ECO:0000256" key="2">
    <source>
        <dbReference type="ARBA" id="ARBA00022448"/>
    </source>
</evidence>
<reference evidence="11 12" key="1">
    <citation type="submission" date="2017-05" db="EMBL/GenBank/DDBJ databases">
        <title>Genome Analysis of Maritalea myrionectae HL2708#5.</title>
        <authorList>
            <consortium name="Cotde Inc.-PKNU"/>
            <person name="Jang D."/>
            <person name="Oh H.-M."/>
        </authorList>
    </citation>
    <scope>NUCLEOTIDE SEQUENCE [LARGE SCALE GENOMIC DNA]</scope>
    <source>
        <strain evidence="11 12">HL2708#5</strain>
    </source>
</reference>
<dbReference type="KEGG" id="mmyr:MXMO3_02424"/>
<evidence type="ECO:0000259" key="10">
    <source>
        <dbReference type="Pfam" id="PF04290"/>
    </source>
</evidence>
<dbReference type="RefSeq" id="WP_117396033.1">
    <property type="nucleotide sequence ID" value="NZ_CP021330.1"/>
</dbReference>
<dbReference type="AlphaFoldDB" id="A0A2R4MFW5"/>
<dbReference type="InterPro" id="IPR007387">
    <property type="entry name" value="TRAP_DctQ"/>
</dbReference>
<dbReference type="GO" id="GO:0015740">
    <property type="term" value="P:C4-dicarboxylate transport"/>
    <property type="evidence" value="ECO:0007669"/>
    <property type="project" value="TreeGrafter"/>
</dbReference>
<keyword evidence="6 9" id="KW-1133">Transmembrane helix</keyword>
<feature type="transmembrane region" description="Helical" evidence="9">
    <location>
        <begin position="12"/>
        <end position="30"/>
    </location>
</feature>
<comment type="subunit">
    <text evidence="9">The complex comprises the extracytoplasmic solute receptor protein and the two transmembrane proteins.</text>
</comment>
<sequence length="159" mass="18161">MNVERKYSLEGTIATLLFVALIMVVLLQILGRTNLVAGPVWTEEVARWLWVWMAFFAIPEVERQNAQLKMGFLAEMLAAKVQAVLYLIIDVAYFGIMVHLSFIGYKTILRTWRNESVTLPTSDALLYASAFVASFFVLFRIAQRVWRQVQNLKAKGEGQ</sequence>
<dbReference type="Pfam" id="PF04290">
    <property type="entry name" value="DctQ"/>
    <property type="match status" value="1"/>
</dbReference>
<keyword evidence="7 9" id="KW-0472">Membrane</keyword>
<keyword evidence="5 9" id="KW-0812">Transmembrane</keyword>
<evidence type="ECO:0000256" key="4">
    <source>
        <dbReference type="ARBA" id="ARBA00022519"/>
    </source>
</evidence>
<comment type="similarity">
    <text evidence="8 9">Belongs to the TRAP transporter small permease family.</text>
</comment>